<dbReference type="EC" id="2.7.7.9" evidence="2"/>
<evidence type="ECO:0000313" key="6">
    <source>
        <dbReference type="EMBL" id="KAL2348722.1"/>
    </source>
</evidence>
<dbReference type="EMBL" id="JBGMDY010000001">
    <property type="protein sequence ID" value="KAL2348722.1"/>
    <property type="molecule type" value="Genomic_DNA"/>
</dbReference>
<keyword evidence="7" id="KW-1185">Reference proteome</keyword>
<proteinExistence type="inferred from homology"/>
<dbReference type="InterPro" id="IPR016267">
    <property type="entry name" value="UDPGP_trans"/>
</dbReference>
<keyword evidence="4" id="KW-0548">Nucleotidyltransferase</keyword>
<comment type="catalytic activity">
    <reaction evidence="5">
        <text>alpha-D-glucose 1-phosphate + UTP + H(+) = UDP-alpha-D-glucose + diphosphate</text>
        <dbReference type="Rhea" id="RHEA:19889"/>
        <dbReference type="ChEBI" id="CHEBI:15378"/>
        <dbReference type="ChEBI" id="CHEBI:33019"/>
        <dbReference type="ChEBI" id="CHEBI:46398"/>
        <dbReference type="ChEBI" id="CHEBI:58601"/>
        <dbReference type="ChEBI" id="CHEBI:58885"/>
        <dbReference type="EC" id="2.7.7.9"/>
    </reaction>
</comment>
<dbReference type="GO" id="GO:0003983">
    <property type="term" value="F:UTP:glucose-1-phosphate uridylyltransferase activity"/>
    <property type="evidence" value="ECO:0007669"/>
    <property type="project" value="UniProtKB-EC"/>
</dbReference>
<accession>A0ABD1NM35</accession>
<name>A0ABD1NM35_9FABA</name>
<dbReference type="Pfam" id="PF01704">
    <property type="entry name" value="UDPGP"/>
    <property type="match status" value="1"/>
</dbReference>
<evidence type="ECO:0000256" key="1">
    <source>
        <dbReference type="ARBA" id="ARBA00010401"/>
    </source>
</evidence>
<dbReference type="PANTHER" id="PTHR43511">
    <property type="match status" value="1"/>
</dbReference>
<dbReference type="InterPro" id="IPR002618">
    <property type="entry name" value="UDPGP_fam"/>
</dbReference>
<dbReference type="Proteomes" id="UP001603857">
    <property type="component" value="Unassembled WGS sequence"/>
</dbReference>
<sequence>MQSQCPRLVVDDILPFPSKGQTGKDGWYPPGHGDVFPSSVNGGKLDALLSKFHTRTLSAVVDLKILNHLIQHKNEYCMEVIPKTLADVKGGTLVSYEGRVQACNSC</sequence>
<dbReference type="InterPro" id="IPR029044">
    <property type="entry name" value="Nucleotide-diphossugar_trans"/>
</dbReference>
<evidence type="ECO:0000256" key="2">
    <source>
        <dbReference type="ARBA" id="ARBA00012415"/>
    </source>
</evidence>
<dbReference type="AlphaFoldDB" id="A0ABD1NM35"/>
<comment type="caution">
    <text evidence="6">The sequence shown here is derived from an EMBL/GenBank/DDBJ whole genome shotgun (WGS) entry which is preliminary data.</text>
</comment>
<dbReference type="SUPFAM" id="SSF53448">
    <property type="entry name" value="Nucleotide-diphospho-sugar transferases"/>
    <property type="match status" value="1"/>
</dbReference>
<keyword evidence="3" id="KW-0808">Transferase</keyword>
<evidence type="ECO:0000256" key="5">
    <source>
        <dbReference type="ARBA" id="ARBA00048128"/>
    </source>
</evidence>
<protein>
    <recommendedName>
        <fullName evidence="2">UTP--glucose-1-phosphate uridylyltransferase</fullName>
        <ecNumber evidence="2">2.7.7.9</ecNumber>
    </recommendedName>
</protein>
<gene>
    <name evidence="6" type="ORF">Fmac_002722</name>
</gene>
<comment type="similarity">
    <text evidence="1">Belongs to the UDPGP type 1 family.</text>
</comment>
<evidence type="ECO:0000256" key="4">
    <source>
        <dbReference type="ARBA" id="ARBA00022695"/>
    </source>
</evidence>
<dbReference type="Gene3D" id="3.90.550.10">
    <property type="entry name" value="Spore Coat Polysaccharide Biosynthesis Protein SpsA, Chain A"/>
    <property type="match status" value="1"/>
</dbReference>
<evidence type="ECO:0000313" key="7">
    <source>
        <dbReference type="Proteomes" id="UP001603857"/>
    </source>
</evidence>
<organism evidence="6 7">
    <name type="scientific">Flemingia macrophylla</name>
    <dbReference type="NCBI Taxonomy" id="520843"/>
    <lineage>
        <taxon>Eukaryota</taxon>
        <taxon>Viridiplantae</taxon>
        <taxon>Streptophyta</taxon>
        <taxon>Embryophyta</taxon>
        <taxon>Tracheophyta</taxon>
        <taxon>Spermatophyta</taxon>
        <taxon>Magnoliopsida</taxon>
        <taxon>eudicotyledons</taxon>
        <taxon>Gunneridae</taxon>
        <taxon>Pentapetalae</taxon>
        <taxon>rosids</taxon>
        <taxon>fabids</taxon>
        <taxon>Fabales</taxon>
        <taxon>Fabaceae</taxon>
        <taxon>Papilionoideae</taxon>
        <taxon>50 kb inversion clade</taxon>
        <taxon>NPAAA clade</taxon>
        <taxon>indigoferoid/millettioid clade</taxon>
        <taxon>Phaseoleae</taxon>
        <taxon>Flemingia</taxon>
    </lineage>
</organism>
<reference evidence="6 7" key="1">
    <citation type="submission" date="2024-08" db="EMBL/GenBank/DDBJ databases">
        <title>Insights into the chromosomal genome structure of Flemingia macrophylla.</title>
        <authorList>
            <person name="Ding Y."/>
            <person name="Zhao Y."/>
            <person name="Bi W."/>
            <person name="Wu M."/>
            <person name="Zhao G."/>
            <person name="Gong Y."/>
            <person name="Li W."/>
            <person name="Zhang P."/>
        </authorList>
    </citation>
    <scope>NUCLEOTIDE SEQUENCE [LARGE SCALE GENOMIC DNA]</scope>
    <source>
        <strain evidence="6">DYQJB</strain>
        <tissue evidence="6">Leaf</tissue>
    </source>
</reference>
<evidence type="ECO:0000256" key="3">
    <source>
        <dbReference type="ARBA" id="ARBA00022679"/>
    </source>
</evidence>